<dbReference type="AlphaFoldDB" id="A0A7X9IKR0"/>
<dbReference type="EMBL" id="JAAZON010000658">
    <property type="protein sequence ID" value="NMC64363.1"/>
    <property type="molecule type" value="Genomic_DNA"/>
</dbReference>
<proteinExistence type="predicted"/>
<feature type="non-terminal residue" evidence="4">
    <location>
        <position position="1"/>
    </location>
</feature>
<comment type="caution">
    <text evidence="4">The sequence shown here is derived from an EMBL/GenBank/DDBJ whole genome shotgun (WGS) entry which is preliminary data.</text>
</comment>
<keyword evidence="3" id="KW-0998">Cell outer membrane</keyword>
<evidence type="ECO:0000313" key="4">
    <source>
        <dbReference type="EMBL" id="NMC64363.1"/>
    </source>
</evidence>
<keyword evidence="4" id="KW-0675">Receptor</keyword>
<reference evidence="4 5" key="1">
    <citation type="journal article" date="2020" name="Biotechnol. Biofuels">
        <title>New insights from the biogas microbiome by comprehensive genome-resolved metagenomics of nearly 1600 species originating from multiple anaerobic digesters.</title>
        <authorList>
            <person name="Campanaro S."/>
            <person name="Treu L."/>
            <person name="Rodriguez-R L.M."/>
            <person name="Kovalovszki A."/>
            <person name="Ziels R.M."/>
            <person name="Maus I."/>
            <person name="Zhu X."/>
            <person name="Kougias P.G."/>
            <person name="Basile A."/>
            <person name="Luo G."/>
            <person name="Schluter A."/>
            <person name="Konstantinidis K.T."/>
            <person name="Angelidaki I."/>
        </authorList>
    </citation>
    <scope>NUCLEOTIDE SEQUENCE [LARGE SCALE GENOMIC DNA]</scope>
    <source>
        <strain evidence="4">AS27yjCOA_65</strain>
    </source>
</reference>
<keyword evidence="2" id="KW-0472">Membrane</keyword>
<dbReference type="Gene3D" id="2.40.170.20">
    <property type="entry name" value="TonB-dependent receptor, beta-barrel domain"/>
    <property type="match status" value="1"/>
</dbReference>
<comment type="subcellular location">
    <subcellularLocation>
        <location evidence="1">Cell outer membrane</location>
    </subcellularLocation>
</comment>
<dbReference type="GO" id="GO:0009279">
    <property type="term" value="C:cell outer membrane"/>
    <property type="evidence" value="ECO:0007669"/>
    <property type="project" value="UniProtKB-SubCell"/>
</dbReference>
<organism evidence="4 5">
    <name type="scientific">SAR324 cluster bacterium</name>
    <dbReference type="NCBI Taxonomy" id="2024889"/>
    <lineage>
        <taxon>Bacteria</taxon>
        <taxon>Deltaproteobacteria</taxon>
        <taxon>SAR324 cluster</taxon>
    </lineage>
</organism>
<gene>
    <name evidence="4" type="ORF">GYA55_14460</name>
</gene>
<name>A0A7X9IKR0_9DELT</name>
<sequence>LSSNDSYIYGIFHLGKVADLTLGGSFSHVEGEHRELAPFLDNTFKKDRLNPKIGFISNPIEDLTLRAAYFETLAKSTFEDNILIEPSMVAGINQRFTDDSATQARNLGAGVDYKIGALSYFGVEALRRHTVHPYYEAKSFFIVNYDDMTLAPRLGEADPWDYHRNENFIKAYYSQVWTPKLVSNIDYSFSRFDATDPEINDDVKLHKTSAELRYFSVTGLFPFINATWRDQTHKGNFLAQDGTSAFWTLDVGLGYRIPERHGAVFLKIENILDEDFVYYQGFGLEPLVHSGIGFSLNASFNF</sequence>
<dbReference type="InterPro" id="IPR036942">
    <property type="entry name" value="Beta-barrel_TonB_sf"/>
</dbReference>
<accession>A0A7X9IKR0</accession>
<dbReference type="SUPFAM" id="SSF56935">
    <property type="entry name" value="Porins"/>
    <property type="match status" value="1"/>
</dbReference>
<evidence type="ECO:0000256" key="3">
    <source>
        <dbReference type="ARBA" id="ARBA00023237"/>
    </source>
</evidence>
<evidence type="ECO:0000256" key="2">
    <source>
        <dbReference type="ARBA" id="ARBA00023136"/>
    </source>
</evidence>
<dbReference type="Proteomes" id="UP000524246">
    <property type="component" value="Unassembled WGS sequence"/>
</dbReference>
<evidence type="ECO:0000313" key="5">
    <source>
        <dbReference type="Proteomes" id="UP000524246"/>
    </source>
</evidence>
<evidence type="ECO:0000256" key="1">
    <source>
        <dbReference type="ARBA" id="ARBA00004442"/>
    </source>
</evidence>
<protein>
    <submittedName>
        <fullName evidence="4">TonB-dependent receptor</fullName>
    </submittedName>
</protein>